<dbReference type="Proteomes" id="UP001500307">
    <property type="component" value="Unassembled WGS sequence"/>
</dbReference>
<evidence type="ECO:0000313" key="2">
    <source>
        <dbReference type="Proteomes" id="UP001500307"/>
    </source>
</evidence>
<proteinExistence type="predicted"/>
<gene>
    <name evidence="1" type="ORF">GCM10023176_33560</name>
</gene>
<comment type="caution">
    <text evidence="1">The sequence shown here is derived from an EMBL/GenBank/DDBJ whole genome shotgun (WGS) entry which is preliminary data.</text>
</comment>
<name>A0ABP8SNK1_9ACTN</name>
<evidence type="ECO:0000313" key="1">
    <source>
        <dbReference type="EMBL" id="GAA4571887.1"/>
    </source>
</evidence>
<dbReference type="EMBL" id="BAABGU010000017">
    <property type="protein sequence ID" value="GAA4571887.1"/>
    <property type="molecule type" value="Genomic_DNA"/>
</dbReference>
<reference evidence="2" key="1">
    <citation type="journal article" date="2019" name="Int. J. Syst. Evol. Microbiol.">
        <title>The Global Catalogue of Microorganisms (GCM) 10K type strain sequencing project: providing services to taxonomists for standard genome sequencing and annotation.</title>
        <authorList>
            <consortium name="The Broad Institute Genomics Platform"/>
            <consortium name="The Broad Institute Genome Sequencing Center for Infectious Disease"/>
            <person name="Wu L."/>
            <person name="Ma J."/>
        </authorList>
    </citation>
    <scope>NUCLEOTIDE SEQUENCE [LARGE SCALE GENOMIC DNA]</scope>
    <source>
        <strain evidence="2">JCM 3175</strain>
    </source>
</reference>
<accession>A0ABP8SNK1</accession>
<evidence type="ECO:0008006" key="3">
    <source>
        <dbReference type="Google" id="ProtNLM"/>
    </source>
</evidence>
<organism evidence="1 2">
    <name type="scientific">Micromonospora coerulea</name>
    <dbReference type="NCBI Taxonomy" id="47856"/>
    <lineage>
        <taxon>Bacteria</taxon>
        <taxon>Bacillati</taxon>
        <taxon>Actinomycetota</taxon>
        <taxon>Actinomycetes</taxon>
        <taxon>Micromonosporales</taxon>
        <taxon>Micromonosporaceae</taxon>
        <taxon>Micromonospora</taxon>
    </lineage>
</organism>
<keyword evidence="2" id="KW-1185">Reference proteome</keyword>
<sequence>MKVDEFWDLIEASRRAGSKRDEREAFLRERRGAHPALICSTLWMCVGLTVTRPTMERDLSTSRA</sequence>
<protein>
    <recommendedName>
        <fullName evidence="3">DUF4240 domain-containing protein</fullName>
    </recommendedName>
</protein>